<dbReference type="PANTHER" id="PTHR30093">
    <property type="entry name" value="GENERAL SECRETION PATHWAY PROTEIN G"/>
    <property type="match status" value="1"/>
</dbReference>
<name>A0A5C6E6X4_9BACT</name>
<evidence type="ECO:0000259" key="1">
    <source>
        <dbReference type="Pfam" id="PF07596"/>
    </source>
</evidence>
<evidence type="ECO:0000313" key="2">
    <source>
        <dbReference type="EMBL" id="TWU44588.1"/>
    </source>
</evidence>
<comment type="caution">
    <text evidence="2">The sequence shown here is derived from an EMBL/GenBank/DDBJ whole genome shotgun (WGS) entry which is preliminary data.</text>
</comment>
<reference evidence="2 3" key="1">
    <citation type="submission" date="2019-02" db="EMBL/GenBank/DDBJ databases">
        <title>Deep-cultivation of Planctomycetes and their phenomic and genomic characterization uncovers novel biology.</title>
        <authorList>
            <person name="Wiegand S."/>
            <person name="Jogler M."/>
            <person name="Boedeker C."/>
            <person name="Pinto D."/>
            <person name="Vollmers J."/>
            <person name="Rivas-Marin E."/>
            <person name="Kohn T."/>
            <person name="Peeters S.H."/>
            <person name="Heuer A."/>
            <person name="Rast P."/>
            <person name="Oberbeckmann S."/>
            <person name="Bunk B."/>
            <person name="Jeske O."/>
            <person name="Meyerdierks A."/>
            <person name="Storesund J.E."/>
            <person name="Kallscheuer N."/>
            <person name="Luecker S."/>
            <person name="Lage O.M."/>
            <person name="Pohl T."/>
            <person name="Merkel B.J."/>
            <person name="Hornburger P."/>
            <person name="Mueller R.-W."/>
            <person name="Bruemmer F."/>
            <person name="Labrenz M."/>
            <person name="Spormann A.M."/>
            <person name="Op Den Camp H."/>
            <person name="Overmann J."/>
            <person name="Amann R."/>
            <person name="Jetten M.S.M."/>
            <person name="Mascher T."/>
            <person name="Medema M.H."/>
            <person name="Devos D.P."/>
            <person name="Kaster A.-K."/>
            <person name="Ovreas L."/>
            <person name="Rohde M."/>
            <person name="Galperin M.Y."/>
            <person name="Jogler C."/>
        </authorList>
    </citation>
    <scope>NUCLEOTIDE SEQUENCE [LARGE SCALE GENOMIC DNA]</scope>
    <source>
        <strain evidence="2 3">Poly51</strain>
    </source>
</reference>
<dbReference type="EMBL" id="SJPW01000011">
    <property type="protein sequence ID" value="TWU44588.1"/>
    <property type="molecule type" value="Genomic_DNA"/>
</dbReference>
<dbReference type="InterPro" id="IPR027558">
    <property type="entry name" value="Pre_pil_HX9DG_C"/>
</dbReference>
<dbReference type="Pfam" id="PF07596">
    <property type="entry name" value="SBP_bac_10"/>
    <property type="match status" value="1"/>
</dbReference>
<dbReference type="Proteomes" id="UP000318288">
    <property type="component" value="Unassembled WGS sequence"/>
</dbReference>
<dbReference type="OrthoDB" id="254858at2"/>
<dbReference type="NCBIfam" id="TIGR04294">
    <property type="entry name" value="pre_pil_HX9DG"/>
    <property type="match status" value="1"/>
</dbReference>
<dbReference type="AlphaFoldDB" id="A0A5C6E6X4"/>
<dbReference type="InterPro" id="IPR045584">
    <property type="entry name" value="Pilin-like"/>
</dbReference>
<feature type="domain" description="DUF1559" evidence="1">
    <location>
        <begin position="31"/>
        <end position="317"/>
    </location>
</feature>
<dbReference type="Pfam" id="PF07963">
    <property type="entry name" value="N_methyl"/>
    <property type="match status" value="1"/>
</dbReference>
<dbReference type="RefSeq" id="WP_146462398.1">
    <property type="nucleotide sequence ID" value="NZ_SJPW01000011.1"/>
</dbReference>
<accession>A0A5C6E6X4</accession>
<proteinExistence type="predicted"/>
<dbReference type="PROSITE" id="PS00409">
    <property type="entry name" value="PROKAR_NTER_METHYL"/>
    <property type="match status" value="1"/>
</dbReference>
<evidence type="ECO:0000313" key="3">
    <source>
        <dbReference type="Proteomes" id="UP000318288"/>
    </source>
</evidence>
<dbReference type="NCBIfam" id="TIGR02532">
    <property type="entry name" value="IV_pilin_GFxxxE"/>
    <property type="match status" value="1"/>
</dbReference>
<dbReference type="InterPro" id="IPR011453">
    <property type="entry name" value="DUF1559"/>
</dbReference>
<gene>
    <name evidence="2" type="primary">xcpT_7</name>
    <name evidence="2" type="ORF">Poly51_60190</name>
</gene>
<protein>
    <submittedName>
        <fullName evidence="2">Type II secretion system protein G</fullName>
    </submittedName>
</protein>
<keyword evidence="3" id="KW-1185">Reference proteome</keyword>
<sequence>MRHRHGITLIELLVVIAIIGVLAALVLPAVQSAREAARRLQCQNNLKQIGLAIHNYQSVNRVFPPGGIFTHTTTWSVHGRIMPYLEQGDAYHHVRVDLEWHDPINLATGVQSLSIPVYNCPSDPNSDTLFDAGPGEGFVKPVNYGFNFGTWFVFDPRDGTYGDGAFHVNAKIGPQAITDGLSNTLCASEVKTFTPYFRNTANPGPAVPSNAAYLSGFAGAAEFKLGPGLFDNEGHTEWCDSPVHESGFTTTFGPNQRVEYLHSDGQTYDVDFNSRYEGTSWTEPTYAAVTSRSFHPGLVQTLWMDGSVRSVNDSIDLDVWRASSTRSGHEVLPSGH</sequence>
<dbReference type="InterPro" id="IPR012902">
    <property type="entry name" value="N_methyl_site"/>
</dbReference>
<dbReference type="SUPFAM" id="SSF54523">
    <property type="entry name" value="Pili subunits"/>
    <property type="match status" value="1"/>
</dbReference>
<organism evidence="2 3">
    <name type="scientific">Rubripirellula tenax</name>
    <dbReference type="NCBI Taxonomy" id="2528015"/>
    <lineage>
        <taxon>Bacteria</taxon>
        <taxon>Pseudomonadati</taxon>
        <taxon>Planctomycetota</taxon>
        <taxon>Planctomycetia</taxon>
        <taxon>Pirellulales</taxon>
        <taxon>Pirellulaceae</taxon>
        <taxon>Rubripirellula</taxon>
    </lineage>
</organism>
<dbReference type="PANTHER" id="PTHR30093:SF2">
    <property type="entry name" value="TYPE II SECRETION SYSTEM PROTEIN H"/>
    <property type="match status" value="1"/>
</dbReference>
<dbReference type="Gene3D" id="3.30.700.10">
    <property type="entry name" value="Glycoprotein, Type 4 Pilin"/>
    <property type="match status" value="1"/>
</dbReference>